<dbReference type="Proteomes" id="UP001422759">
    <property type="component" value="Unassembled WGS sequence"/>
</dbReference>
<feature type="transmembrane region" description="Helical" evidence="1">
    <location>
        <begin position="12"/>
        <end position="36"/>
    </location>
</feature>
<feature type="transmembrane region" description="Helical" evidence="1">
    <location>
        <begin position="109"/>
        <end position="129"/>
    </location>
</feature>
<organism evidence="2 3">
    <name type="scientific">Kitasatospora kazusensis</name>
    <dbReference type="NCBI Taxonomy" id="407974"/>
    <lineage>
        <taxon>Bacteria</taxon>
        <taxon>Bacillati</taxon>
        <taxon>Actinomycetota</taxon>
        <taxon>Actinomycetes</taxon>
        <taxon>Kitasatosporales</taxon>
        <taxon>Streptomycetaceae</taxon>
        <taxon>Kitasatospora</taxon>
    </lineage>
</organism>
<protein>
    <recommendedName>
        <fullName evidence="4">Integral membrane protein</fullName>
    </recommendedName>
</protein>
<keyword evidence="3" id="KW-1185">Reference proteome</keyword>
<evidence type="ECO:0000313" key="2">
    <source>
        <dbReference type="EMBL" id="GAA2152440.1"/>
    </source>
</evidence>
<evidence type="ECO:0000313" key="3">
    <source>
        <dbReference type="Proteomes" id="UP001422759"/>
    </source>
</evidence>
<keyword evidence="1" id="KW-0472">Membrane</keyword>
<gene>
    <name evidence="2" type="ORF">GCM10009760_49020</name>
</gene>
<proteinExistence type="predicted"/>
<name>A0ABN3A273_9ACTN</name>
<accession>A0ABN3A273</accession>
<dbReference type="RefSeq" id="WP_344468107.1">
    <property type="nucleotide sequence ID" value="NZ_BAAANT010000034.1"/>
</dbReference>
<dbReference type="EMBL" id="BAAANT010000034">
    <property type="protein sequence ID" value="GAA2152440.1"/>
    <property type="molecule type" value="Genomic_DNA"/>
</dbReference>
<sequence>MVPSYSPDPMPGGLKGALVVVWIQAAGNLVFAMVMFHENRNDIDHGHTDNSSLLVTGAWVTLGTAVLLAVCALATAARQNWARRTLIGLQVLNILGGVFLALVGGGVPVLLGMVVSAAVIGGTGSAKAASWIQR</sequence>
<comment type="caution">
    <text evidence="2">The sequence shown here is derived from an EMBL/GenBank/DDBJ whole genome shotgun (WGS) entry which is preliminary data.</text>
</comment>
<evidence type="ECO:0008006" key="4">
    <source>
        <dbReference type="Google" id="ProtNLM"/>
    </source>
</evidence>
<evidence type="ECO:0000256" key="1">
    <source>
        <dbReference type="SAM" id="Phobius"/>
    </source>
</evidence>
<reference evidence="2 3" key="1">
    <citation type="journal article" date="2019" name="Int. J. Syst. Evol. Microbiol.">
        <title>The Global Catalogue of Microorganisms (GCM) 10K type strain sequencing project: providing services to taxonomists for standard genome sequencing and annotation.</title>
        <authorList>
            <consortium name="The Broad Institute Genomics Platform"/>
            <consortium name="The Broad Institute Genome Sequencing Center for Infectious Disease"/>
            <person name="Wu L."/>
            <person name="Ma J."/>
        </authorList>
    </citation>
    <scope>NUCLEOTIDE SEQUENCE [LARGE SCALE GENOMIC DNA]</scope>
    <source>
        <strain evidence="2 3">JCM 14560</strain>
    </source>
</reference>
<keyword evidence="1" id="KW-1133">Transmembrane helix</keyword>
<feature type="transmembrane region" description="Helical" evidence="1">
    <location>
        <begin position="56"/>
        <end position="74"/>
    </location>
</feature>
<keyword evidence="1" id="KW-0812">Transmembrane</keyword>